<comment type="caution">
    <text evidence="2">The sequence shown here is derived from an EMBL/GenBank/DDBJ whole genome shotgun (WGS) entry which is preliminary data.</text>
</comment>
<accession>A0A424YGV1</accession>
<protein>
    <submittedName>
        <fullName evidence="2">YqzL family protein</fullName>
    </submittedName>
</protein>
<reference evidence="2 3" key="1">
    <citation type="submission" date="2018-08" db="EMBL/GenBank/DDBJ databases">
        <title>The metabolism and importance of syntrophic acetate oxidation coupled to methane or sulfide production in haloalkaline environments.</title>
        <authorList>
            <person name="Timmers P.H.A."/>
            <person name="Vavourakis C.D."/>
            <person name="Sorokin D.Y."/>
            <person name="Sinninghe Damste J.S."/>
            <person name="Muyzer G."/>
            <person name="Stams A.J.M."/>
            <person name="Plugge C.M."/>
        </authorList>
    </citation>
    <scope>NUCLEOTIDE SEQUENCE [LARGE SCALE GENOMIC DNA]</scope>
    <source>
        <strain evidence="2">MSAO_Bac1</strain>
    </source>
</reference>
<dbReference type="EMBL" id="QZAA01000076">
    <property type="protein sequence ID" value="RQD77259.1"/>
    <property type="molecule type" value="Genomic_DNA"/>
</dbReference>
<keyword evidence="1" id="KW-0812">Transmembrane</keyword>
<evidence type="ECO:0000313" key="2">
    <source>
        <dbReference type="EMBL" id="RQD77259.1"/>
    </source>
</evidence>
<keyword evidence="1" id="KW-1133">Transmembrane helix</keyword>
<feature type="transmembrane region" description="Helical" evidence="1">
    <location>
        <begin position="9"/>
        <end position="26"/>
    </location>
</feature>
<proteinExistence type="predicted"/>
<evidence type="ECO:0000313" key="3">
    <source>
        <dbReference type="Proteomes" id="UP000285138"/>
    </source>
</evidence>
<dbReference type="AlphaFoldDB" id="A0A424YGV1"/>
<dbReference type="Proteomes" id="UP000285138">
    <property type="component" value="Unassembled WGS sequence"/>
</dbReference>
<name>A0A424YGV1_9FIRM</name>
<gene>
    <name evidence="2" type="ORF">D5R97_02835</name>
</gene>
<evidence type="ECO:0000256" key="1">
    <source>
        <dbReference type="SAM" id="Phobius"/>
    </source>
</evidence>
<sequence>MLILLTADIFWKLFVNTGSVAAYLIYKRLVVQ</sequence>
<organism evidence="2 3">
    <name type="scientific">Candidatus Syntrophonatronum acetioxidans</name>
    <dbReference type="NCBI Taxonomy" id="1795816"/>
    <lineage>
        <taxon>Bacteria</taxon>
        <taxon>Bacillati</taxon>
        <taxon>Bacillota</taxon>
        <taxon>Clostridia</taxon>
        <taxon>Eubacteriales</taxon>
        <taxon>Syntrophomonadaceae</taxon>
        <taxon>Candidatus Syntrophonatronum</taxon>
    </lineage>
</organism>
<keyword evidence="1" id="KW-0472">Membrane</keyword>